<reference evidence="2" key="1">
    <citation type="submission" date="2016-01" db="EMBL/GenBank/DDBJ databases">
        <authorList>
            <person name="Shapiro L."/>
        </authorList>
    </citation>
    <scope>NUCLEOTIDE SEQUENCE [LARGE SCALE GENOMIC DNA]</scope>
    <source>
        <strain evidence="2">MDcuke</strain>
    </source>
</reference>
<dbReference type="InterPro" id="IPR002954">
    <property type="entry name" value="Salm_SPAgM"/>
</dbReference>
<dbReference type="EMBL" id="CP013970">
    <property type="protein sequence ID" value="AXF77640.1"/>
    <property type="molecule type" value="Genomic_DNA"/>
</dbReference>
<dbReference type="Pfam" id="PF02090">
    <property type="entry name" value="SPAM"/>
    <property type="match status" value="1"/>
</dbReference>
<gene>
    <name evidence="1" type="ORF">AV903_18870</name>
</gene>
<sequence length="153" mass="18538">MNAWRDVGRFISTLERKQRLLQNNIHKTKRKIDHIGSIITQQYEEFAGINQEIKRLTPSGVVNRHDFYQGIRRQGALLTHQQVIIQKITQLKQDQRVQEKKMQQYRVEMNLLDKRHHKMSDYLQKAYRLYLKQRANRIENDIQEMAVYVNKDY</sequence>
<name>A0A345CW23_9GAMM</name>
<dbReference type="RefSeq" id="WP_233479634.1">
    <property type="nucleotide sequence ID" value="NZ_CP013970.1"/>
</dbReference>
<dbReference type="Proteomes" id="UP000264980">
    <property type="component" value="Chromosome"/>
</dbReference>
<organism evidence="1 2">
    <name type="scientific">Erwinia tracheiphila</name>
    <dbReference type="NCBI Taxonomy" id="65700"/>
    <lineage>
        <taxon>Bacteria</taxon>
        <taxon>Pseudomonadati</taxon>
        <taxon>Pseudomonadota</taxon>
        <taxon>Gammaproteobacteria</taxon>
        <taxon>Enterobacterales</taxon>
        <taxon>Erwiniaceae</taxon>
        <taxon>Erwinia</taxon>
    </lineage>
</organism>
<proteinExistence type="predicted"/>
<accession>A0A345CW23</accession>
<evidence type="ECO:0000313" key="2">
    <source>
        <dbReference type="Proteomes" id="UP000264980"/>
    </source>
</evidence>
<evidence type="ECO:0000313" key="1">
    <source>
        <dbReference type="EMBL" id="AXF77640.1"/>
    </source>
</evidence>
<protein>
    <submittedName>
        <fullName evidence="1">Type III secretion system protein</fullName>
    </submittedName>
</protein>
<dbReference type="AlphaFoldDB" id="A0A345CW23"/>